<evidence type="ECO:0000313" key="6">
    <source>
        <dbReference type="EMBL" id="CEJ61023.1"/>
    </source>
</evidence>
<dbReference type="OrthoDB" id="3853857at2759"/>
<evidence type="ECO:0000256" key="3">
    <source>
        <dbReference type="ARBA" id="ARBA00022777"/>
    </source>
</evidence>
<dbReference type="GO" id="GO:0005737">
    <property type="term" value="C:cytoplasm"/>
    <property type="evidence" value="ECO:0007669"/>
    <property type="project" value="TreeGrafter"/>
</dbReference>
<dbReference type="Pfam" id="PF19279">
    <property type="entry name" value="YegS_C"/>
    <property type="match status" value="1"/>
</dbReference>
<organism evidence="6 7">
    <name type="scientific">Penicillium brasilianum</name>
    <dbReference type="NCBI Taxonomy" id="104259"/>
    <lineage>
        <taxon>Eukaryota</taxon>
        <taxon>Fungi</taxon>
        <taxon>Dikarya</taxon>
        <taxon>Ascomycota</taxon>
        <taxon>Pezizomycotina</taxon>
        <taxon>Eurotiomycetes</taxon>
        <taxon>Eurotiomycetidae</taxon>
        <taxon>Eurotiales</taxon>
        <taxon>Aspergillaceae</taxon>
        <taxon>Penicillium</taxon>
    </lineage>
</organism>
<evidence type="ECO:0000256" key="1">
    <source>
        <dbReference type="ARBA" id="ARBA00022679"/>
    </source>
</evidence>
<gene>
    <name evidence="6" type="ORF">PMG11_09569</name>
</gene>
<dbReference type="GO" id="GO:0046512">
    <property type="term" value="P:sphingosine biosynthetic process"/>
    <property type="evidence" value="ECO:0007669"/>
    <property type="project" value="TreeGrafter"/>
</dbReference>
<dbReference type="PANTHER" id="PTHR12358:SF31">
    <property type="entry name" value="ACYLGLYCEROL KINASE, MITOCHONDRIAL"/>
    <property type="match status" value="1"/>
</dbReference>
<dbReference type="PANTHER" id="PTHR12358">
    <property type="entry name" value="SPHINGOSINE KINASE"/>
    <property type="match status" value="1"/>
</dbReference>
<protein>
    <recommendedName>
        <fullName evidence="5">DAGKc domain-containing protein</fullName>
    </recommendedName>
</protein>
<dbReference type="InterPro" id="IPR016064">
    <property type="entry name" value="NAD/diacylglycerol_kinase_sf"/>
</dbReference>
<dbReference type="PROSITE" id="PS50146">
    <property type="entry name" value="DAGK"/>
    <property type="match status" value="1"/>
</dbReference>
<proteinExistence type="predicted"/>
<accession>A0A0F7TWF5</accession>
<keyword evidence="4" id="KW-0067">ATP-binding</keyword>
<dbReference type="Pfam" id="PF24321">
    <property type="entry name" value="DUF7493"/>
    <property type="match status" value="1"/>
</dbReference>
<dbReference type="InterPro" id="IPR001206">
    <property type="entry name" value="Diacylglycerol_kinase_cat_dom"/>
</dbReference>
<dbReference type="GO" id="GO:0001727">
    <property type="term" value="F:lipid kinase activity"/>
    <property type="evidence" value="ECO:0007669"/>
    <property type="project" value="TreeGrafter"/>
</dbReference>
<keyword evidence="3" id="KW-0418">Kinase</keyword>
<dbReference type="InterPro" id="IPR050187">
    <property type="entry name" value="Lipid_Phosphate_FormReg"/>
</dbReference>
<dbReference type="STRING" id="104259.A0A0F7TWF5"/>
<keyword evidence="1" id="KW-0808">Transferase</keyword>
<dbReference type="GO" id="GO:0016020">
    <property type="term" value="C:membrane"/>
    <property type="evidence" value="ECO:0007669"/>
    <property type="project" value="TreeGrafter"/>
</dbReference>
<evidence type="ECO:0000313" key="7">
    <source>
        <dbReference type="Proteomes" id="UP000042958"/>
    </source>
</evidence>
<dbReference type="InterPro" id="IPR017438">
    <property type="entry name" value="ATP-NAD_kinase_N"/>
</dbReference>
<dbReference type="SMART" id="SM00046">
    <property type="entry name" value="DAGKc"/>
    <property type="match status" value="1"/>
</dbReference>
<feature type="domain" description="DAGKc" evidence="5">
    <location>
        <begin position="109"/>
        <end position="249"/>
    </location>
</feature>
<evidence type="ECO:0000256" key="4">
    <source>
        <dbReference type="ARBA" id="ARBA00022840"/>
    </source>
</evidence>
<dbReference type="GO" id="GO:0005524">
    <property type="term" value="F:ATP binding"/>
    <property type="evidence" value="ECO:0007669"/>
    <property type="project" value="UniProtKB-KW"/>
</dbReference>
<evidence type="ECO:0000259" key="5">
    <source>
        <dbReference type="PROSITE" id="PS50146"/>
    </source>
</evidence>
<evidence type="ECO:0000256" key="2">
    <source>
        <dbReference type="ARBA" id="ARBA00022741"/>
    </source>
</evidence>
<dbReference type="Gene3D" id="2.60.200.40">
    <property type="match status" value="1"/>
</dbReference>
<dbReference type="InterPro" id="IPR045540">
    <property type="entry name" value="YegS/DAGK_C"/>
</dbReference>
<dbReference type="Proteomes" id="UP000042958">
    <property type="component" value="Unassembled WGS sequence"/>
</dbReference>
<dbReference type="Gene3D" id="3.40.50.10330">
    <property type="entry name" value="Probable inorganic polyphosphate/atp-NAD kinase, domain 1"/>
    <property type="match status" value="1"/>
</dbReference>
<dbReference type="SUPFAM" id="SSF111331">
    <property type="entry name" value="NAD kinase/diacylglycerol kinase-like"/>
    <property type="match status" value="1"/>
</dbReference>
<dbReference type="Pfam" id="PF00781">
    <property type="entry name" value="DAGK_cat"/>
    <property type="match status" value="1"/>
</dbReference>
<keyword evidence="2" id="KW-0547">Nucleotide-binding</keyword>
<dbReference type="EMBL" id="CDHK01000009">
    <property type="protein sequence ID" value="CEJ61023.1"/>
    <property type="molecule type" value="Genomic_DNA"/>
</dbReference>
<reference evidence="7" key="1">
    <citation type="journal article" date="2015" name="Genome Announc.">
        <title>Draft genome sequence of the fungus Penicillium brasilianum MG11.</title>
        <authorList>
            <person name="Horn F."/>
            <person name="Linde J."/>
            <person name="Mattern D.J."/>
            <person name="Walther G."/>
            <person name="Guthke R."/>
            <person name="Brakhage A.A."/>
            <person name="Valiante V."/>
        </authorList>
    </citation>
    <scope>NUCLEOTIDE SEQUENCE [LARGE SCALE GENOMIC DNA]</scope>
    <source>
        <strain evidence="7">MG11</strain>
    </source>
</reference>
<sequence length="465" mass="52233">MEMKDVTDQAICQTTLYVESATLELDEGRLTIRQSQKQFARQQSIQVQYLHVLWAHATTEQLTIHFAAERHKVLNAATRVFQLLDQDTSSSRVQAWIQLLLDRAYGASKPRKHLKIYLNPVSGKGSAVKLYHRYAEPLFEGARCHVELHETCYSGHASWSVREDRDIDSWDAIVCCSGDGLPYEVINGIAQRDDAGYILRNVPIVQLPGGSGNAMCVNMFKTTSFSHAALYTIKGIRQPIDLMSVTQGDKRYISFLSQNIGLLAECDLDTENMRFLGGQRFAVGFLQRLFNPPVYGCDLAVYNPASEHLTDPCAGRLGSQFDVEGRHGLPDLQFGSVNDSLPESWKWEHHPTLSVFFAGQFPFVDAKSKVFPDANHDDGLVDIIIMDSRIGARKLLQLFKRVPEGNHLAMREVHHRKVSAYRVVPARTRGAFSIDGERSSFQTFQVEVHPQLGMTLVAPTGVEER</sequence>
<name>A0A0F7TWF5_PENBI</name>
<keyword evidence="7" id="KW-1185">Reference proteome</keyword>
<dbReference type="AlphaFoldDB" id="A0A0F7TWF5"/>
<dbReference type="InterPro" id="IPR055916">
    <property type="entry name" value="DUF7493"/>
</dbReference>